<dbReference type="InterPro" id="IPR014036">
    <property type="entry name" value="DeoR-like_C"/>
</dbReference>
<dbReference type="RefSeq" id="WP_047373034.1">
    <property type="nucleotide sequence ID" value="NZ_CP011602.1"/>
</dbReference>
<accession>A0AAC8QU38</accession>
<dbReference type="SUPFAM" id="SSF46785">
    <property type="entry name" value="Winged helix' DNA-binding domain"/>
    <property type="match status" value="1"/>
</dbReference>
<dbReference type="PRINTS" id="PR00037">
    <property type="entry name" value="HTHLACR"/>
</dbReference>
<name>A0AAC8QU38_9ENTR</name>
<evidence type="ECO:0000256" key="3">
    <source>
        <dbReference type="ARBA" id="ARBA00023125"/>
    </source>
</evidence>
<dbReference type="SMART" id="SM00420">
    <property type="entry name" value="HTH_DEOR"/>
    <property type="match status" value="1"/>
</dbReference>
<dbReference type="InterPro" id="IPR037171">
    <property type="entry name" value="NagB/RpiA_transferase-like"/>
</dbReference>
<feature type="domain" description="HTH deoR-type" evidence="5">
    <location>
        <begin position="8"/>
        <end position="63"/>
    </location>
</feature>
<evidence type="ECO:0000256" key="1">
    <source>
        <dbReference type="ARBA" id="ARBA00022491"/>
    </source>
</evidence>
<reference evidence="6 7" key="1">
    <citation type="submission" date="2015-06" db="EMBL/GenBank/DDBJ databases">
        <title>Rapid spread of a carbapenem resistance gene driven by multiple levels of genetic mobility.</title>
        <authorList>
            <person name="Sheppard A.E."/>
            <person name="Stoesser N."/>
            <person name="Wilson D."/>
            <person name="Sebra R."/>
            <person name="Kasarskis A."/>
            <person name="Anson L."/>
            <person name="Giess A."/>
            <person name="Pankhurst L."/>
            <person name="Vaughan A."/>
            <person name="Grim C.J."/>
            <person name="Cox H."/>
            <person name="Yeh A."/>
            <person name="Sifri C.D."/>
            <person name="Walker S."/>
            <person name="Peto T.E."/>
            <person name="Crook D.W."/>
            <person name="Mathers A.J."/>
        </authorList>
    </citation>
    <scope>NUCLEOTIDE SEQUENCE [LARGE SCALE GENOMIC DNA]</scope>
    <source>
        <strain evidence="6 7">CAV1151</strain>
    </source>
</reference>
<evidence type="ECO:0000256" key="2">
    <source>
        <dbReference type="ARBA" id="ARBA00023015"/>
    </source>
</evidence>
<dbReference type="InterPro" id="IPR050313">
    <property type="entry name" value="Carb_Metab_HTH_regulators"/>
</dbReference>
<dbReference type="PANTHER" id="PTHR30363">
    <property type="entry name" value="HTH-TYPE TRANSCRIPTIONAL REGULATOR SRLR-RELATED"/>
    <property type="match status" value="1"/>
</dbReference>
<keyword evidence="4" id="KW-0804">Transcription</keyword>
<evidence type="ECO:0000313" key="6">
    <source>
        <dbReference type="EMBL" id="AKL15046.1"/>
    </source>
</evidence>
<dbReference type="InterPro" id="IPR018356">
    <property type="entry name" value="Tscrpt_reg_HTH_DeoR_CS"/>
</dbReference>
<keyword evidence="3" id="KW-0238">DNA-binding</keyword>
<evidence type="ECO:0000259" key="5">
    <source>
        <dbReference type="PROSITE" id="PS51000"/>
    </source>
</evidence>
<dbReference type="InterPro" id="IPR001034">
    <property type="entry name" value="DeoR_HTH"/>
</dbReference>
<dbReference type="PANTHER" id="PTHR30363:SF4">
    <property type="entry name" value="GLYCEROL-3-PHOSPHATE REGULON REPRESSOR"/>
    <property type="match status" value="1"/>
</dbReference>
<dbReference type="GO" id="GO:0003700">
    <property type="term" value="F:DNA-binding transcription factor activity"/>
    <property type="evidence" value="ECO:0007669"/>
    <property type="project" value="InterPro"/>
</dbReference>
<dbReference type="PROSITE" id="PS00894">
    <property type="entry name" value="HTH_DEOR_1"/>
    <property type="match status" value="1"/>
</dbReference>
<keyword evidence="1" id="KW-0678">Repressor</keyword>
<dbReference type="Gene3D" id="1.10.10.10">
    <property type="entry name" value="Winged helix-like DNA-binding domain superfamily/Winged helix DNA-binding domain"/>
    <property type="match status" value="1"/>
</dbReference>
<dbReference type="EMBL" id="CP011602">
    <property type="protein sequence ID" value="AKL15046.1"/>
    <property type="molecule type" value="Genomic_DNA"/>
</dbReference>
<dbReference type="GO" id="GO:0003677">
    <property type="term" value="F:DNA binding"/>
    <property type="evidence" value="ECO:0007669"/>
    <property type="project" value="UniProtKB-KW"/>
</dbReference>
<proteinExistence type="predicted"/>
<keyword evidence="2" id="KW-0805">Transcription regulation</keyword>
<sequence length="255" mass="27914">MIDYDALPEQRQSLIHQMLMETGRVIGADVARKLGVSEHTIRRDLQELARQGLCKKVYGGAVSQFKQSASFETRMAQNVPEKSHIARKCAELVRPDSCVFIDAGSTYVAMVECLPADLALTIVTNSPQIASVLSGRSNIELILLGGKIYSHTGSTLGSEPVNQIRGMIFDQTFIGVCGLDPQVGMTAVYYEDACFKKEVLAQSNEVVAAVTADKVSQIARYKVVACEDIDIVVVSSDANIDNFRHLNMRIEVAEE</sequence>
<dbReference type="SMART" id="SM01134">
    <property type="entry name" value="DeoRC"/>
    <property type="match status" value="1"/>
</dbReference>
<dbReference type="AlphaFoldDB" id="A0AAC8QU38"/>
<gene>
    <name evidence="6" type="ORF">AB182_28860</name>
</gene>
<organism evidence="6 7">
    <name type="scientific">Phytobacter ursingii</name>
    <dbReference type="NCBI Taxonomy" id="1972431"/>
    <lineage>
        <taxon>Bacteria</taxon>
        <taxon>Pseudomonadati</taxon>
        <taxon>Pseudomonadota</taxon>
        <taxon>Gammaproteobacteria</taxon>
        <taxon>Enterobacterales</taxon>
        <taxon>Enterobacteriaceae</taxon>
        <taxon>Phytobacter</taxon>
    </lineage>
</organism>
<protein>
    <submittedName>
        <fullName evidence="6">Decarboxylase</fullName>
    </submittedName>
</protein>
<dbReference type="Gene3D" id="3.40.50.1360">
    <property type="match status" value="1"/>
</dbReference>
<evidence type="ECO:0000313" key="7">
    <source>
        <dbReference type="Proteomes" id="UP000035479"/>
    </source>
</evidence>
<dbReference type="SUPFAM" id="SSF100950">
    <property type="entry name" value="NagB/RpiA/CoA transferase-like"/>
    <property type="match status" value="1"/>
</dbReference>
<dbReference type="Pfam" id="PF08220">
    <property type="entry name" value="HTH_DeoR"/>
    <property type="match status" value="1"/>
</dbReference>
<dbReference type="Pfam" id="PF00455">
    <property type="entry name" value="DeoRC"/>
    <property type="match status" value="1"/>
</dbReference>
<dbReference type="PROSITE" id="PS51000">
    <property type="entry name" value="HTH_DEOR_2"/>
    <property type="match status" value="1"/>
</dbReference>
<dbReference type="Proteomes" id="UP000035479">
    <property type="component" value="Chromosome"/>
</dbReference>
<dbReference type="InterPro" id="IPR036390">
    <property type="entry name" value="WH_DNA-bd_sf"/>
</dbReference>
<evidence type="ECO:0000256" key="4">
    <source>
        <dbReference type="ARBA" id="ARBA00023163"/>
    </source>
</evidence>
<dbReference type="KEGG" id="kin:AB182_28860"/>
<dbReference type="InterPro" id="IPR036388">
    <property type="entry name" value="WH-like_DNA-bd_sf"/>
</dbReference>